<dbReference type="InterPro" id="IPR051219">
    <property type="entry name" value="Heterochromatin_chromo-domain"/>
</dbReference>
<feature type="non-terminal residue" evidence="6">
    <location>
        <position position="552"/>
    </location>
</feature>
<protein>
    <recommendedName>
        <fullName evidence="5">Chromo domain-containing protein</fullName>
    </recommendedName>
</protein>
<keyword evidence="3" id="KW-0175">Coiled coil</keyword>
<dbReference type="InterPro" id="IPR016197">
    <property type="entry name" value="Chromo-like_dom_sf"/>
</dbReference>
<dbReference type="PROSITE" id="PS50013">
    <property type="entry name" value="CHROMO_2"/>
    <property type="match status" value="2"/>
</dbReference>
<dbReference type="GO" id="GO:0005694">
    <property type="term" value="C:chromosome"/>
    <property type="evidence" value="ECO:0007669"/>
    <property type="project" value="UniProtKB-ARBA"/>
</dbReference>
<dbReference type="Gene3D" id="2.40.50.40">
    <property type="match status" value="2"/>
</dbReference>
<comment type="subcellular location">
    <subcellularLocation>
        <location evidence="1">Nucleus</location>
    </subcellularLocation>
</comment>
<proteinExistence type="predicted"/>
<evidence type="ECO:0000313" key="7">
    <source>
        <dbReference type="Proteomes" id="UP001497623"/>
    </source>
</evidence>
<keyword evidence="7" id="KW-1185">Reference proteome</keyword>
<dbReference type="AlphaFoldDB" id="A0AAV2PNN1"/>
<dbReference type="InterPro" id="IPR023780">
    <property type="entry name" value="Chromo_domain"/>
</dbReference>
<organism evidence="6 7">
    <name type="scientific">Meganyctiphanes norvegica</name>
    <name type="common">Northern krill</name>
    <name type="synonym">Thysanopoda norvegica</name>
    <dbReference type="NCBI Taxonomy" id="48144"/>
    <lineage>
        <taxon>Eukaryota</taxon>
        <taxon>Metazoa</taxon>
        <taxon>Ecdysozoa</taxon>
        <taxon>Arthropoda</taxon>
        <taxon>Crustacea</taxon>
        <taxon>Multicrustacea</taxon>
        <taxon>Malacostraca</taxon>
        <taxon>Eumalacostraca</taxon>
        <taxon>Eucarida</taxon>
        <taxon>Euphausiacea</taxon>
        <taxon>Euphausiidae</taxon>
        <taxon>Meganyctiphanes</taxon>
    </lineage>
</organism>
<feature type="region of interest" description="Disordered" evidence="4">
    <location>
        <begin position="341"/>
        <end position="361"/>
    </location>
</feature>
<evidence type="ECO:0000256" key="2">
    <source>
        <dbReference type="ARBA" id="ARBA00023242"/>
    </source>
</evidence>
<feature type="non-terminal residue" evidence="6">
    <location>
        <position position="1"/>
    </location>
</feature>
<feature type="domain" description="Chromo" evidence="5">
    <location>
        <begin position="239"/>
        <end position="298"/>
    </location>
</feature>
<dbReference type="SUPFAM" id="SSF54160">
    <property type="entry name" value="Chromo domain-like"/>
    <property type="match status" value="2"/>
</dbReference>
<dbReference type="PROSITE" id="PS00598">
    <property type="entry name" value="CHROMO_1"/>
    <property type="match status" value="1"/>
</dbReference>
<evidence type="ECO:0000256" key="1">
    <source>
        <dbReference type="ARBA" id="ARBA00004123"/>
    </source>
</evidence>
<dbReference type="GO" id="GO:0005634">
    <property type="term" value="C:nucleus"/>
    <property type="evidence" value="ECO:0007669"/>
    <property type="project" value="UniProtKB-SubCell"/>
</dbReference>
<feature type="domain" description="Chromo" evidence="5">
    <location>
        <begin position="289"/>
        <end position="349"/>
    </location>
</feature>
<sequence length="552" mass="63392">VETNKKPASTDDPCKLLKEAVKCLRSKIRSNLSEAAVESKINIVLEEKRISEADNGGCNTTSKELMNYTGCNKPASEEELVLGVKSISKVNLGEELVVGTGTICKLVAKEKKNSETDNSRCKLTLENKPVSKKDVGCNLVAEEDLPVSQDDAILQKIALELNDDDDDDDDDDTDISFVLPRYVNIFDAEGRLILPPKIPKRDRNKRKIMNKNKNVTVKKKRIQRKKSKTQEIEEEDGIFRVEKILHHRDRGGRREYLIKWEGYDPKNSTWEPAENLIGCHELLEEYRERKVERICYSRERSGIQEYLINWVGSPLCHSTWEPLEHVKKLDPDLLDTFVKSQEKGHEKRKGRELHKQGQTVRTLNPTQTSCTSIQNKENEHQLNNGISTDTNNLVASKPGKQCDEDEKIVTQFGLLNDVISDLICPVCKNNTLMFRKKGKTRFVISSLELHCQKCDDDKKIQEEMKEIEAKRKQIELIEETKRKKMEEDEKNISKKFICDIKKEKLEKNMAKKRTAGEMLFDNMDTETVNYSYNGCIIDQKIKAERSECTPNT</sequence>
<dbReference type="EMBL" id="CAXKWB010000754">
    <property type="protein sequence ID" value="CAL4062163.1"/>
    <property type="molecule type" value="Genomic_DNA"/>
</dbReference>
<evidence type="ECO:0000256" key="4">
    <source>
        <dbReference type="SAM" id="MobiDB-lite"/>
    </source>
</evidence>
<reference evidence="6 7" key="1">
    <citation type="submission" date="2024-05" db="EMBL/GenBank/DDBJ databases">
        <authorList>
            <person name="Wallberg A."/>
        </authorList>
    </citation>
    <scope>NUCLEOTIDE SEQUENCE [LARGE SCALE GENOMIC DNA]</scope>
</reference>
<dbReference type="Proteomes" id="UP001497623">
    <property type="component" value="Unassembled WGS sequence"/>
</dbReference>
<dbReference type="CDD" id="cd00024">
    <property type="entry name" value="CD_CSD"/>
    <property type="match status" value="1"/>
</dbReference>
<evidence type="ECO:0000256" key="3">
    <source>
        <dbReference type="SAM" id="Coils"/>
    </source>
</evidence>
<accession>A0AAV2PNN1</accession>
<evidence type="ECO:0000313" key="6">
    <source>
        <dbReference type="EMBL" id="CAL4062163.1"/>
    </source>
</evidence>
<dbReference type="InterPro" id="IPR023779">
    <property type="entry name" value="Chromodomain_CS"/>
</dbReference>
<dbReference type="PANTHER" id="PTHR22812">
    <property type="entry name" value="CHROMOBOX PROTEIN"/>
    <property type="match status" value="1"/>
</dbReference>
<dbReference type="SMART" id="SM00298">
    <property type="entry name" value="CHROMO"/>
    <property type="match status" value="2"/>
</dbReference>
<keyword evidence="2" id="KW-0539">Nucleus</keyword>
<name>A0AAV2PNN1_MEGNR</name>
<dbReference type="InterPro" id="IPR000953">
    <property type="entry name" value="Chromo/chromo_shadow_dom"/>
</dbReference>
<feature type="coiled-coil region" evidence="3">
    <location>
        <begin position="457"/>
        <end position="487"/>
    </location>
</feature>
<dbReference type="Pfam" id="PF00385">
    <property type="entry name" value="Chromo"/>
    <property type="match status" value="2"/>
</dbReference>
<evidence type="ECO:0000259" key="5">
    <source>
        <dbReference type="PROSITE" id="PS50013"/>
    </source>
</evidence>
<comment type="caution">
    <text evidence="6">The sequence shown here is derived from an EMBL/GenBank/DDBJ whole genome shotgun (WGS) entry which is preliminary data.</text>
</comment>
<gene>
    <name evidence="6" type="ORF">MNOR_LOCUS2462</name>
</gene>